<feature type="signal peptide" evidence="2">
    <location>
        <begin position="1"/>
        <end position="24"/>
    </location>
</feature>
<keyword evidence="2" id="KW-0732">Signal</keyword>
<dbReference type="Gene3D" id="2.130.10.10">
    <property type="entry name" value="YVTN repeat-like/Quinoprotein amine dehydrogenase"/>
    <property type="match status" value="1"/>
</dbReference>
<name>A0A4E0RTK5_9GAMM</name>
<evidence type="ECO:0000313" key="3">
    <source>
        <dbReference type="EMBL" id="TGO03394.1"/>
    </source>
</evidence>
<proteinExistence type="predicted"/>
<evidence type="ECO:0000313" key="4">
    <source>
        <dbReference type="Proteomes" id="UP000030428"/>
    </source>
</evidence>
<dbReference type="Proteomes" id="UP000030428">
    <property type="component" value="Unassembled WGS sequence"/>
</dbReference>
<accession>A0A4E0RTK5</accession>
<keyword evidence="4" id="KW-1185">Reference proteome</keyword>
<dbReference type="PANTHER" id="PTHR47197">
    <property type="entry name" value="PROTEIN NIRF"/>
    <property type="match status" value="1"/>
</dbReference>
<dbReference type="SUPFAM" id="SSF101898">
    <property type="entry name" value="NHL repeat"/>
    <property type="match status" value="1"/>
</dbReference>
<gene>
    <name evidence="3" type="ORF">PN36_07065</name>
</gene>
<dbReference type="EMBL" id="JSZA02000020">
    <property type="protein sequence ID" value="TGO03394.1"/>
    <property type="molecule type" value="Genomic_DNA"/>
</dbReference>
<dbReference type="InterPro" id="IPR051200">
    <property type="entry name" value="Host-pathogen_enzymatic-act"/>
</dbReference>
<dbReference type="AlphaFoldDB" id="A0A4E0RTK5"/>
<protein>
    <submittedName>
        <fullName evidence="3">Uncharacterized protein</fullName>
    </submittedName>
</protein>
<feature type="chain" id="PRO_5020036863" evidence="2">
    <location>
        <begin position="25"/>
        <end position="608"/>
    </location>
</feature>
<evidence type="ECO:0000256" key="2">
    <source>
        <dbReference type="SAM" id="SignalP"/>
    </source>
</evidence>
<dbReference type="InterPro" id="IPR013783">
    <property type="entry name" value="Ig-like_fold"/>
</dbReference>
<evidence type="ECO:0000256" key="1">
    <source>
        <dbReference type="SAM" id="MobiDB-lite"/>
    </source>
</evidence>
<comment type="caution">
    <text evidence="3">The sequence shown here is derived from an EMBL/GenBank/DDBJ whole genome shotgun (WGS) entry which is preliminary data.</text>
</comment>
<dbReference type="Gene3D" id="2.60.40.10">
    <property type="entry name" value="Immunoglobulins"/>
    <property type="match status" value="1"/>
</dbReference>
<sequence length="608" mass="64427">MKKLSCLAMIGASALIFQSSFLYAATKVYTSDADFDMGVMDGVEYITTSNQLQLSIQGSTLPFIWIANSAENTVSKINTETGCELGRYRTGPGTDLGEPSTGVPSAENPSRTTVDINGDVWVGNRQSNTATKIALTATDTNGDGTITTSQDTNGNCLIESSEVLAWGTDEAVLLRIDVDLGPRALAIDADNNVWIGGSSGKTMRLYNGTTGALIKAISIGRSCYGALIDSNGTLWISNDGEDSLTRIDDPAGSHSITYIAASDGAVYGISIDREGFIYTSSGQGGDNLLRKLNPATNTWVYSVSISGGAYGRGVTVGLDGDIWVAQSSVNTITRHNAADGSLIATIPVGSAPTGVATAKDGKIWLSNLLSNNVMRVDPATNAVDLTQEGHFGPYNYSDMTGIISRSITTRSGTWTVVYQNTSLIKATVSWTALMQGNSTITVMVESSVDGVTWSAPQQVQSGVEFNNVAGATMIRLVVEFNASTGVIQSPILYDLTIVTPVSTLVTLTDFTATALESEILLEWLTADESDNAGFRIWRATGEGWKSGDYSTVIILNDQLISADGGSGASYSYIDDNVESGLTYYYLLEDVDNFGVSTYHFDAIDSATP</sequence>
<dbReference type="InterPro" id="IPR015943">
    <property type="entry name" value="WD40/YVTN_repeat-like_dom_sf"/>
</dbReference>
<dbReference type="PANTHER" id="PTHR47197:SF3">
    <property type="entry name" value="DIHYDRO-HEME D1 DEHYDROGENASE"/>
    <property type="match status" value="1"/>
</dbReference>
<feature type="region of interest" description="Disordered" evidence="1">
    <location>
        <begin position="90"/>
        <end position="115"/>
    </location>
</feature>
<reference evidence="3 4" key="1">
    <citation type="journal article" date="2016" name="Front. Microbiol.">
        <title>Single-Cell (Meta-)Genomics of a Dimorphic Candidatus Thiomargarita nelsonii Reveals Genomic Plasticity.</title>
        <authorList>
            <person name="Flood B.E."/>
            <person name="Fliss P."/>
            <person name="Jones D.S."/>
            <person name="Dick G.J."/>
            <person name="Jain S."/>
            <person name="Kaster A.K."/>
            <person name="Winkel M."/>
            <person name="Mussmann M."/>
            <person name="Bailey J."/>
        </authorList>
    </citation>
    <scope>NUCLEOTIDE SEQUENCE [LARGE SCALE GENOMIC DNA]</scope>
    <source>
        <strain evidence="3">Hydrate Ridge</strain>
    </source>
</reference>
<organism evidence="3 4">
    <name type="scientific">Candidatus Thiomargarita nelsonii</name>
    <dbReference type="NCBI Taxonomy" id="1003181"/>
    <lineage>
        <taxon>Bacteria</taxon>
        <taxon>Pseudomonadati</taxon>
        <taxon>Pseudomonadota</taxon>
        <taxon>Gammaproteobacteria</taxon>
        <taxon>Thiotrichales</taxon>
        <taxon>Thiotrichaceae</taxon>
        <taxon>Thiomargarita</taxon>
    </lineage>
</organism>